<keyword evidence="1" id="KW-0732">Signal</keyword>
<evidence type="ECO:0000313" key="2">
    <source>
        <dbReference type="EMBL" id="MBB3859900.1"/>
    </source>
</evidence>
<gene>
    <name evidence="2" type="ORF">GGQ88_001161</name>
</gene>
<feature type="chain" id="PRO_5031389698" evidence="1">
    <location>
        <begin position="27"/>
        <end position="44"/>
    </location>
</feature>
<dbReference type="RefSeq" id="WP_281372385.1">
    <property type="nucleotide sequence ID" value="NZ_JACICY010000002.1"/>
</dbReference>
<protein>
    <submittedName>
        <fullName evidence="2">Uncharacterized protein</fullName>
    </submittedName>
</protein>
<comment type="caution">
    <text evidence="2">The sequence shown here is derived from an EMBL/GenBank/DDBJ whole genome shotgun (WGS) entry which is preliminary data.</text>
</comment>
<keyword evidence="3" id="KW-1185">Reference proteome</keyword>
<name>A0A7W5ZTX9_9SPHN</name>
<evidence type="ECO:0000256" key="1">
    <source>
        <dbReference type="SAM" id="SignalP"/>
    </source>
</evidence>
<dbReference type="Proteomes" id="UP000562395">
    <property type="component" value="Unassembled WGS sequence"/>
</dbReference>
<dbReference type="AlphaFoldDB" id="A0A7W5ZTX9"/>
<reference evidence="2 3" key="1">
    <citation type="submission" date="2020-08" db="EMBL/GenBank/DDBJ databases">
        <title>Genomic Encyclopedia of Type Strains, Phase IV (KMG-IV): sequencing the most valuable type-strain genomes for metagenomic binning, comparative biology and taxonomic classification.</title>
        <authorList>
            <person name="Goeker M."/>
        </authorList>
    </citation>
    <scope>NUCLEOTIDE SEQUENCE [LARGE SCALE GENOMIC DNA]</scope>
    <source>
        <strain evidence="2 3">DSM 14552</strain>
    </source>
</reference>
<organism evidence="2 3">
    <name type="scientific">Novosphingobium hassiacum</name>
    <dbReference type="NCBI Taxonomy" id="173676"/>
    <lineage>
        <taxon>Bacteria</taxon>
        <taxon>Pseudomonadati</taxon>
        <taxon>Pseudomonadota</taxon>
        <taxon>Alphaproteobacteria</taxon>
        <taxon>Sphingomonadales</taxon>
        <taxon>Sphingomonadaceae</taxon>
        <taxon>Novosphingobium</taxon>
    </lineage>
</organism>
<proteinExistence type="predicted"/>
<evidence type="ECO:0000313" key="3">
    <source>
        <dbReference type="Proteomes" id="UP000562395"/>
    </source>
</evidence>
<feature type="signal peptide" evidence="1">
    <location>
        <begin position="1"/>
        <end position="26"/>
    </location>
</feature>
<sequence length="44" mass="4552">MGLFKPDFFRSLAFGLVMGTAAMAMSAGISASATPDVSVQQVSR</sequence>
<accession>A0A7W5ZTX9</accession>
<dbReference type="EMBL" id="JACICY010000002">
    <property type="protein sequence ID" value="MBB3859900.1"/>
    <property type="molecule type" value="Genomic_DNA"/>
</dbReference>